<comment type="caution">
    <text evidence="2">The sequence shown here is derived from an EMBL/GenBank/DDBJ whole genome shotgun (WGS) entry which is preliminary data.</text>
</comment>
<name>A0ABU9G8Z4_9GAMM</name>
<gene>
    <name evidence="2" type="ORF">V6242_13095</name>
</gene>
<reference evidence="2 3" key="1">
    <citation type="submission" date="2024-02" db="EMBL/GenBank/DDBJ databases">
        <title>Bacteria isolated from the canopy kelp, Nereocystis luetkeana.</title>
        <authorList>
            <person name="Pfister C.A."/>
            <person name="Younker I.T."/>
            <person name="Light S.H."/>
        </authorList>
    </citation>
    <scope>NUCLEOTIDE SEQUENCE [LARGE SCALE GENOMIC DNA]</scope>
    <source>
        <strain evidence="2 3">TI.4.07</strain>
    </source>
</reference>
<dbReference type="InterPro" id="IPR011990">
    <property type="entry name" value="TPR-like_helical_dom_sf"/>
</dbReference>
<evidence type="ECO:0000313" key="2">
    <source>
        <dbReference type="EMBL" id="MEL0614084.1"/>
    </source>
</evidence>
<dbReference type="PROSITE" id="PS51257">
    <property type="entry name" value="PROKAR_LIPOPROTEIN"/>
    <property type="match status" value="1"/>
</dbReference>
<evidence type="ECO:0000256" key="1">
    <source>
        <dbReference type="SAM" id="MobiDB-lite"/>
    </source>
</evidence>
<dbReference type="Proteomes" id="UP001379949">
    <property type="component" value="Unassembled WGS sequence"/>
</dbReference>
<proteinExistence type="predicted"/>
<evidence type="ECO:0000313" key="3">
    <source>
        <dbReference type="Proteomes" id="UP001379949"/>
    </source>
</evidence>
<feature type="region of interest" description="Disordered" evidence="1">
    <location>
        <begin position="427"/>
        <end position="456"/>
    </location>
</feature>
<organism evidence="2 3">
    <name type="scientific">Marinomonas arenicola</name>
    <dbReference type="NCBI Taxonomy" id="569601"/>
    <lineage>
        <taxon>Bacteria</taxon>
        <taxon>Pseudomonadati</taxon>
        <taxon>Pseudomonadota</taxon>
        <taxon>Gammaproteobacteria</taxon>
        <taxon>Oceanospirillales</taxon>
        <taxon>Oceanospirillaceae</taxon>
        <taxon>Marinomonas</taxon>
    </lineage>
</organism>
<dbReference type="EMBL" id="JBAKAR010000011">
    <property type="protein sequence ID" value="MEL0614084.1"/>
    <property type="molecule type" value="Genomic_DNA"/>
</dbReference>
<dbReference type="SUPFAM" id="SSF48452">
    <property type="entry name" value="TPR-like"/>
    <property type="match status" value="1"/>
</dbReference>
<evidence type="ECO:0008006" key="4">
    <source>
        <dbReference type="Google" id="ProtNLM"/>
    </source>
</evidence>
<feature type="compositionally biased region" description="Basic and acidic residues" evidence="1">
    <location>
        <begin position="430"/>
        <end position="451"/>
    </location>
</feature>
<protein>
    <recommendedName>
        <fullName evidence="4">Tetratricopeptide repeat protein</fullName>
    </recommendedName>
</protein>
<dbReference type="RefSeq" id="WP_341567637.1">
    <property type="nucleotide sequence ID" value="NZ_JBAKAR010000011.1"/>
</dbReference>
<sequence length="581" mass="66273">MLKWAIICVTFTLLTGCATYKQEIDQGLTLAKQGDWKNAENQLTKALHDSPHDQLLYFLETGALAQNQGDYQRSNALLEQADELSDTFFQKSFKNRAWALLSNPRQENYHGSGLERIYISYLKSLNYLALSEQATNREQRDKLRDSALVEARRIDNKLNEIQAQKPSYQDLNAKQDQAFYMKALSWLGNFYNGGRSTEEYAYRDDAWARYLEGLQYEISKQYDDARISYQDAAKLYEAGYAKQYSLSDMTAERAWLDTIRMMRKGGGWSQDEINKLIKSKLSLPMQSVLDSYKKDDAELVILEHEGFIPDKSEMSLRLYADPNAYSLVLQPLIGGSHQQQNDAFRWFTMVYSDINPLNLIANYKAGGAWGAVSGVFTKRVIVGPAVWKQLEQAHLDTLLTQQFIRVTVPYYTRFTLDHQTPILALNASGTDKDTANSTGKRADQDSDKSTDQTEPARQTIRMTSLADIAFQEQLFEAQRDIYEGLVRELLRSWLADRVARSVKDDTASLILSLIGQVSVFASSAADTRNWLTLPAQVRLTRKAIPARPYEPTYSVDKQHFSLGKIVLKPNEIKVWNLRNPN</sequence>
<keyword evidence="3" id="KW-1185">Reference proteome</keyword>
<dbReference type="Gene3D" id="1.25.40.10">
    <property type="entry name" value="Tetratricopeptide repeat domain"/>
    <property type="match status" value="1"/>
</dbReference>
<accession>A0ABU9G8Z4</accession>